<comment type="caution">
    <text evidence="3">The sequence shown here is derived from an EMBL/GenBank/DDBJ whole genome shotgun (WGS) entry which is preliminary data.</text>
</comment>
<evidence type="ECO:0000313" key="4">
    <source>
        <dbReference type="Proteomes" id="UP001183643"/>
    </source>
</evidence>
<keyword evidence="1 3" id="KW-0378">Hydrolase</keyword>
<dbReference type="EMBL" id="JAVDYB010000001">
    <property type="protein sequence ID" value="MDR7276421.1"/>
    <property type="molecule type" value="Genomic_DNA"/>
</dbReference>
<name>A0AAE3YPX3_9ACTN</name>
<dbReference type="SUPFAM" id="SSF51556">
    <property type="entry name" value="Metallo-dependent hydrolases"/>
    <property type="match status" value="1"/>
</dbReference>
<evidence type="ECO:0000313" key="3">
    <source>
        <dbReference type="EMBL" id="MDR7276421.1"/>
    </source>
</evidence>
<dbReference type="AlphaFoldDB" id="A0AAE3YPX3"/>
<dbReference type="PANTHER" id="PTHR43794:SF11">
    <property type="entry name" value="AMIDOHYDROLASE-RELATED DOMAIN-CONTAINING PROTEIN"/>
    <property type="match status" value="1"/>
</dbReference>
<organism evidence="3 4">
    <name type="scientific">Catenuloplanes atrovinosus</name>
    <dbReference type="NCBI Taxonomy" id="137266"/>
    <lineage>
        <taxon>Bacteria</taxon>
        <taxon>Bacillati</taxon>
        <taxon>Actinomycetota</taxon>
        <taxon>Actinomycetes</taxon>
        <taxon>Micromonosporales</taxon>
        <taxon>Micromonosporaceae</taxon>
        <taxon>Catenuloplanes</taxon>
    </lineage>
</organism>
<protein>
    <submittedName>
        <fullName evidence="3">Cytosine/adenosine deaminase-related metal-dependent hydrolase</fullName>
    </submittedName>
</protein>
<dbReference type="InterPro" id="IPR032466">
    <property type="entry name" value="Metal_Hydrolase"/>
</dbReference>
<evidence type="ECO:0000256" key="1">
    <source>
        <dbReference type="ARBA" id="ARBA00022801"/>
    </source>
</evidence>
<proteinExistence type="predicted"/>
<dbReference type="Pfam" id="PF01979">
    <property type="entry name" value="Amidohydro_1"/>
    <property type="match status" value="1"/>
</dbReference>
<dbReference type="InterPro" id="IPR006680">
    <property type="entry name" value="Amidohydro-rel"/>
</dbReference>
<sequence>MTSRLLITGGTVLAGAPMHGEFRRADLLAEAGRIVGIGTFPPVTDAEMVDATGMLVLPGFVDAHAHLWEASMRGITAEWDLLDFLYGIRFHHASLHTPDDVYAGALAGALASLDAGTTTVLDHMHLPAHAEPGLRAVRDAGIRAVWASAPAAVRAAAAGGLTTDAGGLVTLAVAADEIGNAPWATTRAEYLFARERDLPLTAHLETIWGPVRAPEIEWLHRDGLLGPRQVFSHVNAASEDALRLLADHGAAVVSTPDTELQMGIGHPVLGRAAALGVPAALGSDIQANNGPDLFAAMRLARQAENGRAQRAVLDADGTGGLAGVPMSTREVLHAATLGGARALGLDHLAGSLEPGKQADVVLLRVDGIRHRPLTDPFATVVLHAGPGDVDSVFVAGRAVKRAGVLDGARRATGLVEAAWARLAERMDAAGGRHPHRPADLIARVVAQAAANAPAWA</sequence>
<reference evidence="3" key="1">
    <citation type="submission" date="2023-07" db="EMBL/GenBank/DDBJ databases">
        <title>Sequencing the genomes of 1000 actinobacteria strains.</title>
        <authorList>
            <person name="Klenk H.-P."/>
        </authorList>
    </citation>
    <scope>NUCLEOTIDE SEQUENCE</scope>
    <source>
        <strain evidence="3">DSM 44707</strain>
    </source>
</reference>
<dbReference type="InterPro" id="IPR050287">
    <property type="entry name" value="MTA/SAH_deaminase"/>
</dbReference>
<dbReference type="PANTHER" id="PTHR43794">
    <property type="entry name" value="AMINOHYDROLASE SSNA-RELATED"/>
    <property type="match status" value="1"/>
</dbReference>
<evidence type="ECO:0000259" key="2">
    <source>
        <dbReference type="Pfam" id="PF01979"/>
    </source>
</evidence>
<dbReference type="InterPro" id="IPR011059">
    <property type="entry name" value="Metal-dep_hydrolase_composite"/>
</dbReference>
<accession>A0AAE3YPX3</accession>
<gene>
    <name evidence="3" type="ORF">J2S41_003199</name>
</gene>
<dbReference type="GO" id="GO:0016810">
    <property type="term" value="F:hydrolase activity, acting on carbon-nitrogen (but not peptide) bonds"/>
    <property type="evidence" value="ECO:0007669"/>
    <property type="project" value="InterPro"/>
</dbReference>
<dbReference type="RefSeq" id="WP_310368525.1">
    <property type="nucleotide sequence ID" value="NZ_JAVDYB010000001.1"/>
</dbReference>
<dbReference type="Proteomes" id="UP001183643">
    <property type="component" value="Unassembled WGS sequence"/>
</dbReference>
<feature type="domain" description="Amidohydrolase-related" evidence="2">
    <location>
        <begin position="55"/>
        <end position="399"/>
    </location>
</feature>
<keyword evidence="4" id="KW-1185">Reference proteome</keyword>
<dbReference type="SUPFAM" id="SSF51338">
    <property type="entry name" value="Composite domain of metallo-dependent hydrolases"/>
    <property type="match status" value="1"/>
</dbReference>
<dbReference type="Gene3D" id="2.30.40.10">
    <property type="entry name" value="Urease, subunit C, domain 1"/>
    <property type="match status" value="1"/>
</dbReference>
<dbReference type="Gene3D" id="3.20.20.140">
    <property type="entry name" value="Metal-dependent hydrolases"/>
    <property type="match status" value="1"/>
</dbReference>